<sequence length="411" mass="45970">MNRSFLLLQGMCTPYFSLLGKALSEHGHAVHKVNFNGGDALYWRAGKALAYRGNQDEAAAFYADAFKQTGATDLVLFGDCRPLHLPAIDLAERTGVRVHVFEEGYFRPYWVTLERHGVNARSRLPRDPDWYREAGRAVPDYGNGEAFESSFWIRAWHDVAYHIGNISNPLFYPNYCTHAPVTAPVEYLAYLRRALILPRAARLDAQTIAKLAFHKRRFWLLPLQLNSDAQIKVHSPFDDMFEVIEHTIASFAKAAPPSDYLIIKNHPLDTGLCNYAKHIDTVGQKFGIAPRVVYLETGHLPTLLNHARGVVTVNSTVGGSALVHSRPTIALANAIYNMPGLTFQGSLDDFWLSAEPPDPALFTDFRNVVIHTTQLNGGFYSRSGMHMAIRNSLPRLTAERSPLEALASDLR</sequence>
<evidence type="ECO:0000313" key="1">
    <source>
        <dbReference type="EMBL" id="MDM9557764.1"/>
    </source>
</evidence>
<dbReference type="RefSeq" id="WP_289784215.1">
    <property type="nucleotide sequence ID" value="NZ_JAUDJE010000001.1"/>
</dbReference>
<name>A0ABT7VXV2_9BORD</name>
<dbReference type="EMBL" id="JAUDJE010000001">
    <property type="protein sequence ID" value="MDM9557764.1"/>
    <property type="molecule type" value="Genomic_DNA"/>
</dbReference>
<organism evidence="1 2">
    <name type="scientific">Bordetella petrii</name>
    <dbReference type="NCBI Taxonomy" id="94624"/>
    <lineage>
        <taxon>Bacteria</taxon>
        <taxon>Pseudomonadati</taxon>
        <taxon>Pseudomonadota</taxon>
        <taxon>Betaproteobacteria</taxon>
        <taxon>Burkholderiales</taxon>
        <taxon>Alcaligenaceae</taxon>
        <taxon>Bordetella</taxon>
    </lineage>
</organism>
<evidence type="ECO:0000313" key="2">
    <source>
        <dbReference type="Proteomes" id="UP001175604"/>
    </source>
</evidence>
<reference evidence="1" key="1">
    <citation type="submission" date="2023-06" db="EMBL/GenBank/DDBJ databases">
        <title>full genome analysis of Phenantherene degrader P3.</title>
        <authorList>
            <person name="Akbar A."/>
            <person name="Rahmeh R."/>
            <person name="Kishk M."/>
        </authorList>
    </citation>
    <scope>NUCLEOTIDE SEQUENCE</scope>
    <source>
        <strain evidence="1">P3</strain>
    </source>
</reference>
<dbReference type="Pfam" id="PF05159">
    <property type="entry name" value="Capsule_synth"/>
    <property type="match status" value="1"/>
</dbReference>
<dbReference type="Proteomes" id="UP001175604">
    <property type="component" value="Unassembled WGS sequence"/>
</dbReference>
<gene>
    <name evidence="1" type="ORF">QUC21_01935</name>
</gene>
<dbReference type="InterPro" id="IPR007833">
    <property type="entry name" value="Capsule_polysaccharide_synth"/>
</dbReference>
<protein>
    <submittedName>
        <fullName evidence="1">Capsular biosynthesis protein</fullName>
    </submittedName>
</protein>
<keyword evidence="2" id="KW-1185">Reference proteome</keyword>
<accession>A0ABT7VXV2</accession>
<dbReference type="CDD" id="cd16441">
    <property type="entry name" value="beta_Kdo_transferase_KpsS"/>
    <property type="match status" value="1"/>
</dbReference>
<comment type="caution">
    <text evidence="1">The sequence shown here is derived from an EMBL/GenBank/DDBJ whole genome shotgun (WGS) entry which is preliminary data.</text>
</comment>
<proteinExistence type="predicted"/>